<protein>
    <submittedName>
        <fullName evidence="13">ABC transporter permease</fullName>
    </submittedName>
</protein>
<feature type="transmembrane region" description="Helical" evidence="9">
    <location>
        <begin position="108"/>
        <end position="132"/>
    </location>
</feature>
<feature type="transmembrane region" description="Helical" evidence="9">
    <location>
        <begin position="233"/>
        <end position="250"/>
    </location>
</feature>
<dbReference type="InterPro" id="IPR035906">
    <property type="entry name" value="MetI-like_sf"/>
</dbReference>
<dbReference type="STRING" id="366616.CG51_16875"/>
<gene>
    <name evidence="13" type="ORF">CDV52_13675</name>
    <name evidence="12" type="ORF">CDV53_14825</name>
</gene>
<accession>A0A212ANF0</accession>
<dbReference type="InterPro" id="IPR050366">
    <property type="entry name" value="BP-dependent_transpt_permease"/>
</dbReference>
<dbReference type="Pfam" id="PF00528">
    <property type="entry name" value="BPD_transp_1"/>
    <property type="match status" value="1"/>
</dbReference>
<dbReference type="InterPro" id="IPR000515">
    <property type="entry name" value="MetI-like"/>
</dbReference>
<evidence type="ECO:0000313" key="12">
    <source>
        <dbReference type="EMBL" id="OWJ73843.1"/>
    </source>
</evidence>
<evidence type="ECO:0000256" key="9">
    <source>
        <dbReference type="RuleBase" id="RU363032"/>
    </source>
</evidence>
<keyword evidence="2 9" id="KW-0813">Transport</keyword>
<evidence type="ECO:0000256" key="1">
    <source>
        <dbReference type="ARBA" id="ARBA00004651"/>
    </source>
</evidence>
<keyword evidence="7 9" id="KW-1133">Transmembrane helix</keyword>
<dbReference type="InterPro" id="IPR025966">
    <property type="entry name" value="OppC_N"/>
</dbReference>
<dbReference type="PROSITE" id="PS50928">
    <property type="entry name" value="ABC_TM1"/>
    <property type="match status" value="1"/>
</dbReference>
<dbReference type="EMBL" id="NIPV01000087">
    <property type="protein sequence ID" value="OWJ73843.1"/>
    <property type="molecule type" value="Genomic_DNA"/>
</dbReference>
<dbReference type="GO" id="GO:0055085">
    <property type="term" value="P:transmembrane transport"/>
    <property type="evidence" value="ECO:0007669"/>
    <property type="project" value="InterPro"/>
</dbReference>
<comment type="subcellular location">
    <subcellularLocation>
        <location evidence="1 9">Cell membrane</location>
        <topology evidence="1 9">Multi-pass membrane protein</topology>
    </subcellularLocation>
</comment>
<keyword evidence="8 9" id="KW-0472">Membrane</keyword>
<dbReference type="SUPFAM" id="SSF161098">
    <property type="entry name" value="MetI-like"/>
    <property type="match status" value="1"/>
</dbReference>
<feature type="compositionally biased region" description="Polar residues" evidence="10">
    <location>
        <begin position="1"/>
        <end position="15"/>
    </location>
</feature>
<evidence type="ECO:0000313" key="15">
    <source>
        <dbReference type="Proteomes" id="UP000214673"/>
    </source>
</evidence>
<dbReference type="Pfam" id="PF12911">
    <property type="entry name" value="OppC_N"/>
    <property type="match status" value="1"/>
</dbReference>
<sequence length="306" mass="32414">MTDVPDTSSLGSAPSETGPEPAPGTDRLRRALFRFRQSKLSVIGALLVAAVVFLTLFGPWLAPYPEHVAGGVDTAARFLPPSLAHPFGTNELGQDVLSLVMAGTTVSVLAAFSVVLIGTIIGTLIGAIAGFAGGWVDEALMRFTDLVLTIPSLILAMAIAAALGPGFLNMVIAISLSWWPGYARLVRGEVLATREENYVTAARALGARPSRVLFRHVLPNVVSPVIVKMSLDMGFAILTVAGLGFIGIGVRPPTPEWGTLLSVSRSYMPDYWWTAMAPGVAMFVAVFGFNLLGDGLRDVLDPKGRR</sequence>
<name>A0A212ANF0_9RHOB</name>
<feature type="transmembrane region" description="Helical" evidence="9">
    <location>
        <begin position="153"/>
        <end position="179"/>
    </location>
</feature>
<feature type="domain" description="ABC transmembrane type-1" evidence="11">
    <location>
        <begin position="104"/>
        <end position="293"/>
    </location>
</feature>
<evidence type="ECO:0000256" key="6">
    <source>
        <dbReference type="ARBA" id="ARBA00022927"/>
    </source>
</evidence>
<evidence type="ECO:0000256" key="10">
    <source>
        <dbReference type="SAM" id="MobiDB-lite"/>
    </source>
</evidence>
<evidence type="ECO:0000313" key="14">
    <source>
        <dbReference type="Proteomes" id="UP000196640"/>
    </source>
</evidence>
<dbReference type="AlphaFoldDB" id="A0A212ANF0"/>
<evidence type="ECO:0000256" key="4">
    <source>
        <dbReference type="ARBA" id="ARBA00022692"/>
    </source>
</evidence>
<evidence type="ECO:0000256" key="5">
    <source>
        <dbReference type="ARBA" id="ARBA00022856"/>
    </source>
</evidence>
<dbReference type="CDD" id="cd06261">
    <property type="entry name" value="TM_PBP2"/>
    <property type="match status" value="1"/>
</dbReference>
<evidence type="ECO:0000256" key="7">
    <source>
        <dbReference type="ARBA" id="ARBA00022989"/>
    </source>
</evidence>
<dbReference type="OrthoDB" id="9766870at2"/>
<keyword evidence="15" id="KW-1185">Reference proteome</keyword>
<dbReference type="GO" id="GO:0015031">
    <property type="term" value="P:protein transport"/>
    <property type="evidence" value="ECO:0007669"/>
    <property type="project" value="UniProtKB-KW"/>
</dbReference>
<keyword evidence="6" id="KW-0653">Protein transport</keyword>
<feature type="transmembrane region" description="Helical" evidence="9">
    <location>
        <begin position="40"/>
        <end position="62"/>
    </location>
</feature>
<comment type="caution">
    <text evidence="13">The sequence shown here is derived from an EMBL/GenBank/DDBJ whole genome shotgun (WGS) entry which is preliminary data.</text>
</comment>
<dbReference type="Proteomes" id="UP000196640">
    <property type="component" value="Unassembled WGS sequence"/>
</dbReference>
<dbReference type="EMBL" id="NIPX01000023">
    <property type="protein sequence ID" value="OWJ83022.1"/>
    <property type="molecule type" value="Genomic_DNA"/>
</dbReference>
<proteinExistence type="inferred from homology"/>
<evidence type="ECO:0000259" key="11">
    <source>
        <dbReference type="PROSITE" id="PS50928"/>
    </source>
</evidence>
<dbReference type="PANTHER" id="PTHR43386">
    <property type="entry name" value="OLIGOPEPTIDE TRANSPORT SYSTEM PERMEASE PROTEIN APPC"/>
    <property type="match status" value="1"/>
</dbReference>
<evidence type="ECO:0000256" key="8">
    <source>
        <dbReference type="ARBA" id="ARBA00023136"/>
    </source>
</evidence>
<feature type="region of interest" description="Disordered" evidence="10">
    <location>
        <begin position="1"/>
        <end position="25"/>
    </location>
</feature>
<feature type="transmembrane region" description="Helical" evidence="9">
    <location>
        <begin position="271"/>
        <end position="292"/>
    </location>
</feature>
<dbReference type="Gene3D" id="1.10.3720.10">
    <property type="entry name" value="MetI-like"/>
    <property type="match status" value="1"/>
</dbReference>
<dbReference type="GO" id="GO:0015833">
    <property type="term" value="P:peptide transport"/>
    <property type="evidence" value="ECO:0007669"/>
    <property type="project" value="UniProtKB-KW"/>
</dbReference>
<keyword evidence="4 9" id="KW-0812">Transmembrane</keyword>
<dbReference type="GO" id="GO:0005886">
    <property type="term" value="C:plasma membrane"/>
    <property type="evidence" value="ECO:0007669"/>
    <property type="project" value="UniProtKB-SubCell"/>
</dbReference>
<comment type="similarity">
    <text evidence="9">Belongs to the binding-protein-dependent transport system permease family.</text>
</comment>
<dbReference type="Proteomes" id="UP000214673">
    <property type="component" value="Unassembled WGS sequence"/>
</dbReference>
<reference evidence="14 15" key="1">
    <citation type="submission" date="2016-11" db="EMBL/GenBank/DDBJ databases">
        <title>Comparison of Traditional DNA-DNA Hybridization with In Silico Genomic Analysis.</title>
        <authorList>
            <person name="Nicholson A.C."/>
            <person name="Sammons S."/>
            <person name="Humrighouse B.W."/>
            <person name="Graziano J."/>
            <person name="Lasker B."/>
            <person name="Whitney A.M."/>
            <person name="Mcquiston J.R."/>
        </authorList>
    </citation>
    <scope>NUCLEOTIDE SEQUENCE [LARGE SCALE GENOMIC DNA]</scope>
    <source>
        <strain evidence="12 15">H1892</strain>
        <strain evidence="13 14">H2381</strain>
    </source>
</reference>
<dbReference type="PANTHER" id="PTHR43386:SF1">
    <property type="entry name" value="D,D-DIPEPTIDE TRANSPORT SYSTEM PERMEASE PROTEIN DDPC-RELATED"/>
    <property type="match status" value="1"/>
</dbReference>
<organism evidence="13 14">
    <name type="scientific">Haematobacter missouriensis</name>
    <dbReference type="NCBI Taxonomy" id="366616"/>
    <lineage>
        <taxon>Bacteria</taxon>
        <taxon>Pseudomonadati</taxon>
        <taxon>Pseudomonadota</taxon>
        <taxon>Alphaproteobacteria</taxon>
        <taxon>Rhodobacterales</taxon>
        <taxon>Paracoccaceae</taxon>
        <taxon>Haematobacter</taxon>
    </lineage>
</organism>
<keyword evidence="3" id="KW-1003">Cell membrane</keyword>
<dbReference type="RefSeq" id="WP_035747100.1">
    <property type="nucleotide sequence ID" value="NZ_CALUEG010000035.1"/>
</dbReference>
<evidence type="ECO:0000256" key="2">
    <source>
        <dbReference type="ARBA" id="ARBA00022448"/>
    </source>
</evidence>
<evidence type="ECO:0000313" key="13">
    <source>
        <dbReference type="EMBL" id="OWJ83022.1"/>
    </source>
</evidence>
<evidence type="ECO:0000256" key="3">
    <source>
        <dbReference type="ARBA" id="ARBA00022475"/>
    </source>
</evidence>
<keyword evidence="5" id="KW-0571">Peptide transport</keyword>